<accession>A0A9D2B833</accession>
<dbReference type="InterPro" id="IPR015414">
    <property type="entry name" value="TMEM64"/>
</dbReference>
<dbReference type="Pfam" id="PF09335">
    <property type="entry name" value="VTT_dom"/>
    <property type="match status" value="1"/>
</dbReference>
<name>A0A9D2B833_9FIRM</name>
<dbReference type="InterPro" id="IPR032816">
    <property type="entry name" value="VTT_dom"/>
</dbReference>
<comment type="similarity">
    <text evidence="6">Belongs to the TVP38/TMEM64 family.</text>
</comment>
<dbReference type="GO" id="GO:0005886">
    <property type="term" value="C:plasma membrane"/>
    <property type="evidence" value="ECO:0007669"/>
    <property type="project" value="UniProtKB-SubCell"/>
</dbReference>
<evidence type="ECO:0000313" key="8">
    <source>
        <dbReference type="EMBL" id="HIX65727.1"/>
    </source>
</evidence>
<dbReference type="AlphaFoldDB" id="A0A9D2B833"/>
<keyword evidence="2 6" id="KW-1003">Cell membrane</keyword>
<evidence type="ECO:0000256" key="4">
    <source>
        <dbReference type="ARBA" id="ARBA00022989"/>
    </source>
</evidence>
<reference evidence="8" key="2">
    <citation type="submission" date="2021-04" db="EMBL/GenBank/DDBJ databases">
        <authorList>
            <person name="Gilroy R."/>
        </authorList>
    </citation>
    <scope>NUCLEOTIDE SEQUENCE</scope>
    <source>
        <strain evidence="8">CHK188-5543</strain>
    </source>
</reference>
<feature type="domain" description="VTT" evidence="7">
    <location>
        <begin position="74"/>
        <end position="190"/>
    </location>
</feature>
<feature type="transmembrane region" description="Helical" evidence="6">
    <location>
        <begin position="90"/>
        <end position="111"/>
    </location>
</feature>
<keyword evidence="3 6" id="KW-0812">Transmembrane</keyword>
<keyword evidence="4 6" id="KW-1133">Transmembrane helix</keyword>
<protein>
    <recommendedName>
        <fullName evidence="6">TVP38/TMEM64 family membrane protein</fullName>
    </recommendedName>
</protein>
<dbReference type="PANTHER" id="PTHR12677">
    <property type="entry name" value="GOLGI APPARATUS MEMBRANE PROTEIN TVP38-RELATED"/>
    <property type="match status" value="1"/>
</dbReference>
<gene>
    <name evidence="8" type="ORF">H9736_05700</name>
</gene>
<dbReference type="PANTHER" id="PTHR12677:SF59">
    <property type="entry name" value="GOLGI APPARATUS MEMBRANE PROTEIN TVP38-RELATED"/>
    <property type="match status" value="1"/>
</dbReference>
<evidence type="ECO:0000259" key="7">
    <source>
        <dbReference type="Pfam" id="PF09335"/>
    </source>
</evidence>
<feature type="transmembrane region" description="Helical" evidence="6">
    <location>
        <begin position="201"/>
        <end position="220"/>
    </location>
</feature>
<evidence type="ECO:0000256" key="1">
    <source>
        <dbReference type="ARBA" id="ARBA00004651"/>
    </source>
</evidence>
<proteinExistence type="inferred from homology"/>
<comment type="subcellular location">
    <subcellularLocation>
        <location evidence="1 6">Cell membrane</location>
        <topology evidence="1 6">Multi-pass membrane protein</topology>
    </subcellularLocation>
</comment>
<organism evidence="8 9">
    <name type="scientific">Candidatus Anaerotruncus excrementipullorum</name>
    <dbReference type="NCBI Taxonomy" id="2838465"/>
    <lineage>
        <taxon>Bacteria</taxon>
        <taxon>Bacillati</taxon>
        <taxon>Bacillota</taxon>
        <taxon>Clostridia</taxon>
        <taxon>Eubacteriales</taxon>
        <taxon>Oscillospiraceae</taxon>
        <taxon>Anaerotruncus</taxon>
    </lineage>
</organism>
<reference evidence="8" key="1">
    <citation type="journal article" date="2021" name="PeerJ">
        <title>Extensive microbial diversity within the chicken gut microbiome revealed by metagenomics and culture.</title>
        <authorList>
            <person name="Gilroy R."/>
            <person name="Ravi A."/>
            <person name="Getino M."/>
            <person name="Pursley I."/>
            <person name="Horton D.L."/>
            <person name="Alikhan N.F."/>
            <person name="Baker D."/>
            <person name="Gharbi K."/>
            <person name="Hall N."/>
            <person name="Watson M."/>
            <person name="Adriaenssens E.M."/>
            <person name="Foster-Nyarko E."/>
            <person name="Jarju S."/>
            <person name="Secka A."/>
            <person name="Antonio M."/>
            <person name="Oren A."/>
            <person name="Chaudhuri R.R."/>
            <person name="La Ragione R."/>
            <person name="Hildebrand F."/>
            <person name="Pallen M.J."/>
        </authorList>
    </citation>
    <scope>NUCLEOTIDE SEQUENCE</scope>
    <source>
        <strain evidence="8">CHK188-5543</strain>
    </source>
</reference>
<evidence type="ECO:0000256" key="6">
    <source>
        <dbReference type="RuleBase" id="RU366058"/>
    </source>
</evidence>
<evidence type="ECO:0000256" key="5">
    <source>
        <dbReference type="ARBA" id="ARBA00023136"/>
    </source>
</evidence>
<evidence type="ECO:0000256" key="3">
    <source>
        <dbReference type="ARBA" id="ARBA00022692"/>
    </source>
</evidence>
<evidence type="ECO:0000313" key="9">
    <source>
        <dbReference type="Proteomes" id="UP000886800"/>
    </source>
</evidence>
<dbReference type="EMBL" id="DXES01000125">
    <property type="protein sequence ID" value="HIX65727.1"/>
    <property type="molecule type" value="Genomic_DNA"/>
</dbReference>
<comment type="caution">
    <text evidence="6">Lacks conserved residue(s) required for the propagation of feature annotation.</text>
</comment>
<dbReference type="Proteomes" id="UP000886800">
    <property type="component" value="Unassembled WGS sequence"/>
</dbReference>
<comment type="caution">
    <text evidence="8">The sequence shown here is derived from an EMBL/GenBank/DDBJ whole genome shotgun (WGS) entry which is preliminary data.</text>
</comment>
<sequence length="232" mass="24636">MKGMKKGRLLLLAGAAALILGALGLLCWRYYPVVQGLLEPAQMDAFRETLQSLGAAGALALGGLQFLQTLSGVIPALPIQLAAGLTYGPVGGLCICLVGIGLGSTVVFLAVKRLGQPLVDRVFPREKQQKLSFLRDSRRLEGAVVILYLIPALPKDVFTYLAALTPLSFRRFLLLSMAARVPMIFCDTFAAGALMAGDYKVAAAAFGVACLAGLGGMLCAPRVLRFLRRRQG</sequence>
<evidence type="ECO:0000256" key="2">
    <source>
        <dbReference type="ARBA" id="ARBA00022475"/>
    </source>
</evidence>
<keyword evidence="5 6" id="KW-0472">Membrane</keyword>